<dbReference type="InterPro" id="IPR019775">
    <property type="entry name" value="WD40_repeat_CS"/>
</dbReference>
<dbReference type="OrthoDB" id="196858at2759"/>
<dbReference type="PROSITE" id="PS50082">
    <property type="entry name" value="WD_REPEATS_2"/>
    <property type="match status" value="2"/>
</dbReference>
<organism evidence="6 7">
    <name type="scientific">Eragrostis curvula</name>
    <name type="common">weeping love grass</name>
    <dbReference type="NCBI Taxonomy" id="38414"/>
    <lineage>
        <taxon>Eukaryota</taxon>
        <taxon>Viridiplantae</taxon>
        <taxon>Streptophyta</taxon>
        <taxon>Embryophyta</taxon>
        <taxon>Tracheophyta</taxon>
        <taxon>Spermatophyta</taxon>
        <taxon>Magnoliopsida</taxon>
        <taxon>Liliopsida</taxon>
        <taxon>Poales</taxon>
        <taxon>Poaceae</taxon>
        <taxon>PACMAD clade</taxon>
        <taxon>Chloridoideae</taxon>
        <taxon>Eragrostideae</taxon>
        <taxon>Eragrostidinae</taxon>
        <taxon>Eragrostis</taxon>
    </lineage>
</organism>
<keyword evidence="2 5" id="KW-0853">WD repeat</keyword>
<feature type="repeat" description="WD" evidence="5">
    <location>
        <begin position="54"/>
        <end position="88"/>
    </location>
</feature>
<proteinExistence type="predicted"/>
<evidence type="ECO:0000256" key="1">
    <source>
        <dbReference type="ARBA" id="ARBA00004123"/>
    </source>
</evidence>
<protein>
    <submittedName>
        <fullName evidence="6">Uncharacterized protein</fullName>
    </submittedName>
</protein>
<dbReference type="InterPro" id="IPR036322">
    <property type="entry name" value="WD40_repeat_dom_sf"/>
</dbReference>
<dbReference type="Gramene" id="TVU26358">
    <property type="protein sequence ID" value="TVU26358"/>
    <property type="gene ID" value="EJB05_28901"/>
</dbReference>
<dbReference type="SUPFAM" id="SSF50978">
    <property type="entry name" value="WD40 repeat-like"/>
    <property type="match status" value="1"/>
</dbReference>
<comment type="subcellular location">
    <subcellularLocation>
        <location evidence="1">Nucleus</location>
    </subcellularLocation>
</comment>
<reference evidence="6 7" key="1">
    <citation type="journal article" date="2019" name="Sci. Rep.">
        <title>A high-quality genome of Eragrostis curvula grass provides insights into Poaceae evolution and supports new strategies to enhance forage quality.</title>
        <authorList>
            <person name="Carballo J."/>
            <person name="Santos B.A.C.M."/>
            <person name="Zappacosta D."/>
            <person name="Garbus I."/>
            <person name="Selva J.P."/>
            <person name="Gallo C.A."/>
            <person name="Diaz A."/>
            <person name="Albertini E."/>
            <person name="Caccamo M."/>
            <person name="Echenique V."/>
        </authorList>
    </citation>
    <scope>NUCLEOTIDE SEQUENCE [LARGE SCALE GENOMIC DNA]</scope>
    <source>
        <strain evidence="7">cv. Victoria</strain>
        <tissue evidence="6">Leaf</tissue>
    </source>
</reference>
<dbReference type="Gene3D" id="2.130.10.10">
    <property type="entry name" value="YVTN repeat-like/Quinoprotein amine dehydrogenase"/>
    <property type="match status" value="1"/>
</dbReference>
<sequence>MKECLEHGVMNCISFNRKGTLLAAGCSNGSCVIWDFETRGIARKFYDKECTAPITCVSWSKDGHSLLASAADKSLTLWDVATGEKTARIILQQTPLNAHLHPVKDIVFSRDGQYLLTNSNDGVIRVYKNLLEVNGAGEDIRNISNNDNNYESHYDKLKGNGASSLVLSSEVSDAITNLQWNAACFSGNGEWIVGGSATEGEHRLQIWDKAGRLQGPNEALIDLTWHPAEPTIVTISVSGIVYIWAKVHEQNWRAFAPDFVEIEENEEYIEQEDEFDLNGKEEKVNENTMLVLLLFFMEANIDEDADIDIETYEKNTMFSDLEDSVDEIVYLPSIPSPDALDDGVEDLSSGISVDSRMMPWHMDKIVHVLSQTYIGGMPVAAVNVPQTCICSSIRCPPPPPALPYSRLPCSAGRRAPSQAEATGVLCAARAKRRSGALAGARAAALCKALIQQVEEEDADDGGLSDKLNHLLRPYHLALLAGGKTTTHCSKDVLYHLEAIRNQAMYQDFENRAFQRNGAPRCLDPAQDRRHGSTMRNLSWNEVLRKGTKYYSEDFSCFCDRKMSGVMATLGWTRPWPEQLLQCFFVAAKCVWLLHLLTFSFSPPLTILCVDDGRAFDQMYMEDILQDR</sequence>
<dbReference type="GO" id="GO:0048188">
    <property type="term" value="C:Set1C/COMPASS complex"/>
    <property type="evidence" value="ECO:0007669"/>
    <property type="project" value="InterPro"/>
</dbReference>
<dbReference type="PANTHER" id="PTHR44040:SF1">
    <property type="entry name" value="RETINOBLASTOMA-BINDING PROTEIN 5"/>
    <property type="match status" value="1"/>
</dbReference>
<evidence type="ECO:0000256" key="5">
    <source>
        <dbReference type="PROSITE-ProRule" id="PRU00221"/>
    </source>
</evidence>
<dbReference type="AlphaFoldDB" id="A0A5J9USR7"/>
<dbReference type="PANTHER" id="PTHR44040">
    <property type="entry name" value="RETINOBLASTOMA-BINDING PROTEIN 5"/>
    <property type="match status" value="1"/>
</dbReference>
<evidence type="ECO:0000313" key="6">
    <source>
        <dbReference type="EMBL" id="TVU26358.1"/>
    </source>
</evidence>
<gene>
    <name evidence="6" type="ORF">EJB05_28901</name>
</gene>
<dbReference type="SMART" id="SM00320">
    <property type="entry name" value="WD40"/>
    <property type="match status" value="4"/>
</dbReference>
<dbReference type="EMBL" id="RWGY01000013">
    <property type="protein sequence ID" value="TVU26358.1"/>
    <property type="molecule type" value="Genomic_DNA"/>
</dbReference>
<dbReference type="InterPro" id="IPR001680">
    <property type="entry name" value="WD40_rpt"/>
</dbReference>
<dbReference type="PROSITE" id="PS50294">
    <property type="entry name" value="WD_REPEATS_REGION"/>
    <property type="match status" value="2"/>
</dbReference>
<evidence type="ECO:0000256" key="2">
    <source>
        <dbReference type="ARBA" id="ARBA00022574"/>
    </source>
</evidence>
<dbReference type="InterPro" id="IPR037850">
    <property type="entry name" value="RBBP5/Swd1"/>
</dbReference>
<keyword evidence="4" id="KW-0539">Nucleus</keyword>
<evidence type="ECO:0000313" key="7">
    <source>
        <dbReference type="Proteomes" id="UP000324897"/>
    </source>
</evidence>
<feature type="non-terminal residue" evidence="6">
    <location>
        <position position="1"/>
    </location>
</feature>
<evidence type="ECO:0000256" key="3">
    <source>
        <dbReference type="ARBA" id="ARBA00022737"/>
    </source>
</evidence>
<dbReference type="Pfam" id="PF00400">
    <property type="entry name" value="WD40"/>
    <property type="match status" value="3"/>
</dbReference>
<dbReference type="Proteomes" id="UP000324897">
    <property type="component" value="Chromosome 2"/>
</dbReference>
<name>A0A5J9USR7_9POAL</name>
<feature type="repeat" description="WD" evidence="5">
    <location>
        <begin position="96"/>
        <end position="128"/>
    </location>
</feature>
<comment type="caution">
    <text evidence="6">The sequence shown here is derived from an EMBL/GenBank/DDBJ whole genome shotgun (WGS) entry which is preliminary data.</text>
</comment>
<evidence type="ECO:0000256" key="4">
    <source>
        <dbReference type="ARBA" id="ARBA00023242"/>
    </source>
</evidence>
<dbReference type="InterPro" id="IPR015943">
    <property type="entry name" value="WD40/YVTN_repeat-like_dom_sf"/>
</dbReference>
<accession>A0A5J9USR7</accession>
<dbReference type="PROSITE" id="PS00678">
    <property type="entry name" value="WD_REPEATS_1"/>
    <property type="match status" value="1"/>
</dbReference>
<keyword evidence="3" id="KW-0677">Repeat</keyword>
<keyword evidence="7" id="KW-1185">Reference proteome</keyword>